<dbReference type="InterPro" id="IPR036291">
    <property type="entry name" value="NAD(P)-bd_dom_sf"/>
</dbReference>
<dbReference type="STRING" id="999630.TUZN_1982"/>
<evidence type="ECO:0000256" key="5">
    <source>
        <dbReference type="ARBA" id="ARBA00023244"/>
    </source>
</evidence>
<dbReference type="KEGG" id="tuz:TUZN_1982"/>
<dbReference type="Gene3D" id="3.40.50.720">
    <property type="entry name" value="NAD(P)-binding Rossmann-like Domain"/>
    <property type="match status" value="1"/>
</dbReference>
<comment type="catalytic activity">
    <reaction evidence="6">
        <text>precorrin-2 + NAD(+) = sirohydrochlorin + NADH + 2 H(+)</text>
        <dbReference type="Rhea" id="RHEA:15613"/>
        <dbReference type="ChEBI" id="CHEBI:15378"/>
        <dbReference type="ChEBI" id="CHEBI:57540"/>
        <dbReference type="ChEBI" id="CHEBI:57945"/>
        <dbReference type="ChEBI" id="CHEBI:58351"/>
        <dbReference type="ChEBI" id="CHEBI:58827"/>
        <dbReference type="EC" id="1.3.1.76"/>
    </reaction>
</comment>
<dbReference type="UniPathway" id="UPA00262">
    <property type="reaction ID" value="UER00222"/>
</dbReference>
<evidence type="ECO:0000256" key="2">
    <source>
        <dbReference type="ARBA" id="ARBA00012400"/>
    </source>
</evidence>
<protein>
    <recommendedName>
        <fullName evidence="2">precorrin-2 dehydrogenase</fullName>
        <ecNumber evidence="2">1.3.1.76</ecNumber>
    </recommendedName>
</protein>
<dbReference type="InterPro" id="IPR006367">
    <property type="entry name" value="Sirohaem_synthase_N"/>
</dbReference>
<sequence>MRIPLWIEASRLKVVVFGGGSVGTRRARLFASAGARVRVVAKEVSPDIRALGVEVKLVDLREYEPNEDIKWADIVVVAVNDVALAERLFTLAESMGKLVNDATNAARTHVVVPYFREVEGIKVATTSEGAAGTPARLSLDLIDECIRRSWIPTFFRAYAAAKEEAKRRISDVRRRLAFYRELADDGEFMDYVKRGDLDSALRRAHEILRRYV</sequence>
<dbReference type="PANTHER" id="PTHR35330:SF1">
    <property type="entry name" value="SIROHEME BIOSYNTHESIS PROTEIN MET8"/>
    <property type="match status" value="1"/>
</dbReference>
<dbReference type="SUPFAM" id="SSF51735">
    <property type="entry name" value="NAD(P)-binding Rossmann-fold domains"/>
    <property type="match status" value="1"/>
</dbReference>
<dbReference type="Pfam" id="PF13241">
    <property type="entry name" value="NAD_binding_7"/>
    <property type="match status" value="1"/>
</dbReference>
<dbReference type="EC" id="1.3.1.76" evidence="2"/>
<dbReference type="GO" id="GO:0019354">
    <property type="term" value="P:siroheme biosynthetic process"/>
    <property type="evidence" value="ECO:0007669"/>
    <property type="project" value="UniProtKB-UniPathway"/>
</dbReference>
<name>F2L4T6_THEU7</name>
<keyword evidence="3" id="KW-0560">Oxidoreductase</keyword>
<comment type="pathway">
    <text evidence="1">Porphyrin-containing compound metabolism; siroheme biosynthesis; sirohydrochlorin from precorrin-2: step 1/1.</text>
</comment>
<organism evidence="7 8">
    <name type="scientific">Thermoproteus uzoniensis (strain 768-20)</name>
    <dbReference type="NCBI Taxonomy" id="999630"/>
    <lineage>
        <taxon>Archaea</taxon>
        <taxon>Thermoproteota</taxon>
        <taxon>Thermoprotei</taxon>
        <taxon>Thermoproteales</taxon>
        <taxon>Thermoproteaceae</taxon>
        <taxon>Thermoproteus</taxon>
    </lineage>
</organism>
<dbReference type="GO" id="GO:0043115">
    <property type="term" value="F:precorrin-2 dehydrogenase activity"/>
    <property type="evidence" value="ECO:0007669"/>
    <property type="project" value="UniProtKB-EC"/>
</dbReference>
<dbReference type="GO" id="GO:0004325">
    <property type="term" value="F:ferrochelatase activity"/>
    <property type="evidence" value="ECO:0007669"/>
    <property type="project" value="InterPro"/>
</dbReference>
<proteinExistence type="predicted"/>
<dbReference type="AlphaFoldDB" id="F2L4T6"/>
<dbReference type="GeneID" id="10361493"/>
<accession>F2L4T6</accession>
<keyword evidence="5" id="KW-0627">Porphyrin biosynthesis</keyword>
<evidence type="ECO:0000313" key="7">
    <source>
        <dbReference type="EMBL" id="AEA13440.1"/>
    </source>
</evidence>
<dbReference type="InterPro" id="IPR028161">
    <property type="entry name" value="Met8-like"/>
</dbReference>
<gene>
    <name evidence="7" type="ordered locus">TUZN_1982</name>
</gene>
<evidence type="ECO:0000256" key="3">
    <source>
        <dbReference type="ARBA" id="ARBA00023002"/>
    </source>
</evidence>
<dbReference type="RefSeq" id="WP_013680775.1">
    <property type="nucleotide sequence ID" value="NC_015315.1"/>
</dbReference>
<dbReference type="HOGENOM" id="CLU_011276_8_2_2"/>
<reference evidence="7 8" key="1">
    <citation type="journal article" date="2011" name="J. Bacteriol.">
        <title>Complete genome sequence of the thermoacidophilic crenarchaeon Thermoproteus uzoniensis 768-20.</title>
        <authorList>
            <person name="Mardanov A.V."/>
            <person name="Gumerov V.M."/>
            <person name="Beletsky A.V."/>
            <person name="Prokofeva M.I."/>
            <person name="Bonch-Osmolovskaya E.A."/>
            <person name="Ravin N.V."/>
            <person name="Skryabin K.G."/>
        </authorList>
    </citation>
    <scope>NUCLEOTIDE SEQUENCE [LARGE SCALE GENOMIC DNA]</scope>
    <source>
        <strain evidence="7 8">768-20</strain>
    </source>
</reference>
<dbReference type="Proteomes" id="UP000008138">
    <property type="component" value="Chromosome"/>
</dbReference>
<keyword evidence="8" id="KW-1185">Reference proteome</keyword>
<dbReference type="NCBIfam" id="TIGR01470">
    <property type="entry name" value="cysG_Nterm"/>
    <property type="match status" value="1"/>
</dbReference>
<evidence type="ECO:0000313" key="8">
    <source>
        <dbReference type="Proteomes" id="UP000008138"/>
    </source>
</evidence>
<dbReference type="eggNOG" id="arCOG01044">
    <property type="taxonomic scope" value="Archaea"/>
</dbReference>
<keyword evidence="4" id="KW-0520">NAD</keyword>
<evidence type="ECO:0000256" key="6">
    <source>
        <dbReference type="ARBA" id="ARBA00047561"/>
    </source>
</evidence>
<evidence type="ECO:0000256" key="4">
    <source>
        <dbReference type="ARBA" id="ARBA00023027"/>
    </source>
</evidence>
<dbReference type="PANTHER" id="PTHR35330">
    <property type="entry name" value="SIROHEME BIOSYNTHESIS PROTEIN MET8"/>
    <property type="match status" value="1"/>
</dbReference>
<reference key="2">
    <citation type="submission" date="2011-03" db="EMBL/GenBank/DDBJ databases">
        <title>Complete genome sequence of the thermoacidophilic crenarchaeon Thermoproteus uzoniensis 768-20.</title>
        <authorList>
            <person name="Mardanov A.V."/>
            <person name="Gumerov V.M."/>
            <person name="Beletsky A.V."/>
            <person name="Prokofeva M.I."/>
            <person name="Bonch-Osmolovskaya E.A."/>
            <person name="Ravin N.V."/>
            <person name="Skryabin K.G."/>
        </authorList>
    </citation>
    <scope>NUCLEOTIDE SEQUENCE</scope>
    <source>
        <strain>768-20</strain>
    </source>
</reference>
<dbReference type="EMBL" id="CP002590">
    <property type="protein sequence ID" value="AEA13440.1"/>
    <property type="molecule type" value="Genomic_DNA"/>
</dbReference>
<dbReference type="OrthoDB" id="10510at2157"/>
<evidence type="ECO:0000256" key="1">
    <source>
        <dbReference type="ARBA" id="ARBA00005010"/>
    </source>
</evidence>